<sequence>MITLVGWCHSGYFMKTLINSELAICRKSREHFKIKTSRQYISQV</sequence>
<evidence type="ECO:0000313" key="2">
    <source>
        <dbReference type="Proteomes" id="UP000008144"/>
    </source>
</evidence>
<proteinExistence type="predicted"/>
<accession>H2XSZ3</accession>
<dbReference type="HOGENOM" id="CLU_3224244_0_0_1"/>
<evidence type="ECO:0000313" key="1">
    <source>
        <dbReference type="Ensembl" id="ENSCINP00000032777.1"/>
    </source>
</evidence>
<reference evidence="1" key="4">
    <citation type="submission" date="2025-09" db="UniProtKB">
        <authorList>
            <consortium name="Ensembl"/>
        </authorList>
    </citation>
    <scope>IDENTIFICATION</scope>
</reference>
<keyword evidence="2" id="KW-1185">Reference proteome</keyword>
<reference evidence="1" key="3">
    <citation type="submission" date="2025-08" db="UniProtKB">
        <authorList>
            <consortium name="Ensembl"/>
        </authorList>
    </citation>
    <scope>IDENTIFICATION</scope>
</reference>
<dbReference type="Ensembl" id="ENSCINT00000030940.1">
    <property type="protein sequence ID" value="ENSCINP00000032777.1"/>
    <property type="gene ID" value="ENSCING00000020896.1"/>
</dbReference>
<dbReference type="InParanoid" id="H2XSZ3"/>
<reference evidence="1" key="2">
    <citation type="journal article" date="2008" name="Genome Biol.">
        <title>Improved genome assembly and evidence-based global gene model set for the chordate Ciona intestinalis: new insight into intron and operon populations.</title>
        <authorList>
            <person name="Satou Y."/>
            <person name="Mineta K."/>
            <person name="Ogasawara M."/>
            <person name="Sasakura Y."/>
            <person name="Shoguchi E."/>
            <person name="Ueno K."/>
            <person name="Yamada L."/>
            <person name="Matsumoto J."/>
            <person name="Wasserscheid J."/>
            <person name="Dewar K."/>
            <person name="Wiley G.B."/>
            <person name="Macmil S.L."/>
            <person name="Roe B.A."/>
            <person name="Zeller R.W."/>
            <person name="Hastings K.E."/>
            <person name="Lemaire P."/>
            <person name="Lindquist E."/>
            <person name="Endo T."/>
            <person name="Hotta K."/>
            <person name="Inaba K."/>
        </authorList>
    </citation>
    <scope>NUCLEOTIDE SEQUENCE [LARGE SCALE GENOMIC DNA]</scope>
    <source>
        <strain evidence="1">wild type</strain>
    </source>
</reference>
<name>H2XSZ3_CIOIN</name>
<reference evidence="2" key="1">
    <citation type="journal article" date="2002" name="Science">
        <title>The draft genome of Ciona intestinalis: insights into chordate and vertebrate origins.</title>
        <authorList>
            <person name="Dehal P."/>
            <person name="Satou Y."/>
            <person name="Campbell R.K."/>
            <person name="Chapman J."/>
            <person name="Degnan B."/>
            <person name="De Tomaso A."/>
            <person name="Davidson B."/>
            <person name="Di Gregorio A."/>
            <person name="Gelpke M."/>
            <person name="Goodstein D.M."/>
            <person name="Harafuji N."/>
            <person name="Hastings K.E."/>
            <person name="Ho I."/>
            <person name="Hotta K."/>
            <person name="Huang W."/>
            <person name="Kawashima T."/>
            <person name="Lemaire P."/>
            <person name="Martinez D."/>
            <person name="Meinertzhagen I.A."/>
            <person name="Necula S."/>
            <person name="Nonaka M."/>
            <person name="Putnam N."/>
            <person name="Rash S."/>
            <person name="Saiga H."/>
            <person name="Satake M."/>
            <person name="Terry A."/>
            <person name="Yamada L."/>
            <person name="Wang H.G."/>
            <person name="Awazu S."/>
            <person name="Azumi K."/>
            <person name="Boore J."/>
            <person name="Branno M."/>
            <person name="Chin-Bow S."/>
            <person name="DeSantis R."/>
            <person name="Doyle S."/>
            <person name="Francino P."/>
            <person name="Keys D.N."/>
            <person name="Haga S."/>
            <person name="Hayashi H."/>
            <person name="Hino K."/>
            <person name="Imai K.S."/>
            <person name="Inaba K."/>
            <person name="Kano S."/>
            <person name="Kobayashi K."/>
            <person name="Kobayashi M."/>
            <person name="Lee B.I."/>
            <person name="Makabe K.W."/>
            <person name="Manohar C."/>
            <person name="Matassi G."/>
            <person name="Medina M."/>
            <person name="Mochizuki Y."/>
            <person name="Mount S."/>
            <person name="Morishita T."/>
            <person name="Miura S."/>
            <person name="Nakayama A."/>
            <person name="Nishizaka S."/>
            <person name="Nomoto H."/>
            <person name="Ohta F."/>
            <person name="Oishi K."/>
            <person name="Rigoutsos I."/>
            <person name="Sano M."/>
            <person name="Sasaki A."/>
            <person name="Sasakura Y."/>
            <person name="Shoguchi E."/>
            <person name="Shin-i T."/>
            <person name="Spagnuolo A."/>
            <person name="Stainier D."/>
            <person name="Suzuki M.M."/>
            <person name="Tassy O."/>
            <person name="Takatori N."/>
            <person name="Tokuoka M."/>
            <person name="Yagi K."/>
            <person name="Yoshizaki F."/>
            <person name="Wada S."/>
            <person name="Zhang C."/>
            <person name="Hyatt P.D."/>
            <person name="Larimer F."/>
            <person name="Detter C."/>
            <person name="Doggett N."/>
            <person name="Glavina T."/>
            <person name="Hawkins T."/>
            <person name="Richardson P."/>
            <person name="Lucas S."/>
            <person name="Kohara Y."/>
            <person name="Levine M."/>
            <person name="Satoh N."/>
            <person name="Rokhsar D.S."/>
        </authorList>
    </citation>
    <scope>NUCLEOTIDE SEQUENCE [LARGE SCALE GENOMIC DNA]</scope>
</reference>
<dbReference type="Proteomes" id="UP000008144">
    <property type="component" value="Chromosome 7"/>
</dbReference>
<protein>
    <submittedName>
        <fullName evidence="1">Uncharacterized protein</fullName>
    </submittedName>
</protein>
<dbReference type="EMBL" id="EAAA01002398">
    <property type="status" value="NOT_ANNOTATED_CDS"/>
    <property type="molecule type" value="Genomic_DNA"/>
</dbReference>
<organism evidence="1 2">
    <name type="scientific">Ciona intestinalis</name>
    <name type="common">Transparent sea squirt</name>
    <name type="synonym">Ascidia intestinalis</name>
    <dbReference type="NCBI Taxonomy" id="7719"/>
    <lineage>
        <taxon>Eukaryota</taxon>
        <taxon>Metazoa</taxon>
        <taxon>Chordata</taxon>
        <taxon>Tunicata</taxon>
        <taxon>Ascidiacea</taxon>
        <taxon>Phlebobranchia</taxon>
        <taxon>Cionidae</taxon>
        <taxon>Ciona</taxon>
    </lineage>
</organism>
<dbReference type="AlphaFoldDB" id="H2XSZ3"/>